<evidence type="ECO:0000256" key="1">
    <source>
        <dbReference type="SAM" id="Phobius"/>
    </source>
</evidence>
<keyword evidence="1" id="KW-1133">Transmembrane helix</keyword>
<dbReference type="InterPro" id="IPR029044">
    <property type="entry name" value="Nucleotide-diphossugar_trans"/>
</dbReference>
<dbReference type="AlphaFoldDB" id="A0A1H8Q523"/>
<dbReference type="RefSeq" id="WP_093116775.1">
    <property type="nucleotide sequence ID" value="NZ_FODS01000006.1"/>
</dbReference>
<dbReference type="EMBL" id="FODS01000006">
    <property type="protein sequence ID" value="SEO49017.1"/>
    <property type="molecule type" value="Genomic_DNA"/>
</dbReference>
<protein>
    <recommendedName>
        <fullName evidence="4">Glycosyl transferase family 2</fullName>
    </recommendedName>
</protein>
<name>A0A1H8Q523_9RHOB</name>
<evidence type="ECO:0000313" key="3">
    <source>
        <dbReference type="Proteomes" id="UP000198893"/>
    </source>
</evidence>
<evidence type="ECO:0008006" key="4">
    <source>
        <dbReference type="Google" id="ProtNLM"/>
    </source>
</evidence>
<keyword evidence="1" id="KW-0472">Membrane</keyword>
<dbReference type="Proteomes" id="UP000198893">
    <property type="component" value="Unassembled WGS sequence"/>
</dbReference>
<reference evidence="2 3" key="1">
    <citation type="submission" date="2016-10" db="EMBL/GenBank/DDBJ databases">
        <authorList>
            <person name="de Groot N.N."/>
        </authorList>
    </citation>
    <scope>NUCLEOTIDE SEQUENCE [LARGE SCALE GENOMIC DNA]</scope>
    <source>
        <strain evidence="2 3">DSM 27842</strain>
    </source>
</reference>
<sequence length="320" mass="36291">MIWATIGAGVLALIALVMWLHHLFEGERLLRDLWREWRLSRKSLAEVDAAWAAAPDRSDIEISLTTIPSRIGMIEQTLKGLLDQTRPPKRVVLNVPEYSEREKRPYEIPEVLLGLSGVRIRRCRDWGPATKMIPALLEAEPDAPVLVADDDRIYPARFVEWAERWAAERPDAALTFAGWEVPADLIDRPTTIWSNLFMRAPAPVRGHRLRRPRETDVFMGVMGYLVRPRFYDLEALTDFSRTPRAGFLVDDVRSSALCRAPRLVIPAGGLSFLPKARYGAFKETALANLNRGSGAPEDRNNSIAVRHYADRWRVGGRPRP</sequence>
<dbReference type="OrthoDB" id="5465469at2"/>
<gene>
    <name evidence="2" type="ORF">SAMN04490248_1063</name>
</gene>
<proteinExistence type="predicted"/>
<keyword evidence="3" id="KW-1185">Reference proteome</keyword>
<accession>A0A1H8Q523</accession>
<organism evidence="2 3">
    <name type="scientific">Salinihabitans flavidus</name>
    <dbReference type="NCBI Taxonomy" id="569882"/>
    <lineage>
        <taxon>Bacteria</taxon>
        <taxon>Pseudomonadati</taxon>
        <taxon>Pseudomonadota</taxon>
        <taxon>Alphaproteobacteria</taxon>
        <taxon>Rhodobacterales</taxon>
        <taxon>Roseobacteraceae</taxon>
        <taxon>Salinihabitans</taxon>
    </lineage>
</organism>
<dbReference type="SUPFAM" id="SSF53448">
    <property type="entry name" value="Nucleotide-diphospho-sugar transferases"/>
    <property type="match status" value="1"/>
</dbReference>
<keyword evidence="1" id="KW-0812">Transmembrane</keyword>
<dbReference type="STRING" id="569882.SAMN04490248_1063"/>
<evidence type="ECO:0000313" key="2">
    <source>
        <dbReference type="EMBL" id="SEO49017.1"/>
    </source>
</evidence>
<feature type="transmembrane region" description="Helical" evidence="1">
    <location>
        <begin position="6"/>
        <end position="24"/>
    </location>
</feature>